<dbReference type="SUPFAM" id="SSF49265">
    <property type="entry name" value="Fibronectin type III"/>
    <property type="match status" value="1"/>
</dbReference>
<sequence length="123" mass="13652">RHQVDWTMASNQVEPTGNYVILELTPATWYNLRINAHNNAGASVAEYEVATFTVTGGVITEIPAKVAPDECYNMNKVPCSEFPEGENFPHPTHCNKFFKCVGGHVVVKTCHSGKLYNHLTGWC</sequence>
<evidence type="ECO:0000259" key="10">
    <source>
        <dbReference type="PROSITE" id="PS50940"/>
    </source>
</evidence>
<protein>
    <recommendedName>
        <fullName evidence="13">Chitin-binding type-2 domain-containing protein</fullName>
    </recommendedName>
</protein>
<reference evidence="11 12" key="1">
    <citation type="submission" date="2024-05" db="EMBL/GenBank/DDBJ databases">
        <authorList>
            <person name="Wallberg A."/>
        </authorList>
    </citation>
    <scope>NUCLEOTIDE SEQUENCE [LARGE SCALE GENOMIC DNA]</scope>
</reference>
<evidence type="ECO:0000313" key="11">
    <source>
        <dbReference type="EMBL" id="CAL4193206.1"/>
    </source>
</evidence>
<comment type="caution">
    <text evidence="11">The sequence shown here is derived from an EMBL/GenBank/DDBJ whole genome shotgun (WGS) entry which is preliminary data.</text>
</comment>
<dbReference type="GO" id="GO:0008061">
    <property type="term" value="F:chitin binding"/>
    <property type="evidence" value="ECO:0007669"/>
    <property type="project" value="InterPro"/>
</dbReference>
<dbReference type="Gene3D" id="2.170.140.10">
    <property type="entry name" value="Chitin binding domain"/>
    <property type="match status" value="1"/>
</dbReference>
<dbReference type="Pfam" id="PF25059">
    <property type="entry name" value="FN3_DSCAM-DSCAML_C"/>
    <property type="match status" value="1"/>
</dbReference>
<dbReference type="AlphaFoldDB" id="A0AAV2SKS8"/>
<keyword evidence="7" id="KW-1015">Disulfide bond</keyword>
<keyword evidence="5" id="KW-1133">Transmembrane helix</keyword>
<keyword evidence="12" id="KW-1185">Reference proteome</keyword>
<evidence type="ECO:0000313" key="12">
    <source>
        <dbReference type="Proteomes" id="UP001497623"/>
    </source>
</evidence>
<dbReference type="SUPFAM" id="SSF57625">
    <property type="entry name" value="Invertebrate chitin-binding proteins"/>
    <property type="match status" value="1"/>
</dbReference>
<keyword evidence="4" id="KW-0130">Cell adhesion</keyword>
<dbReference type="PROSITE" id="PS50853">
    <property type="entry name" value="FN3"/>
    <property type="match status" value="1"/>
</dbReference>
<evidence type="ECO:0000256" key="6">
    <source>
        <dbReference type="ARBA" id="ARBA00023136"/>
    </source>
</evidence>
<dbReference type="GO" id="GO:0007155">
    <property type="term" value="P:cell adhesion"/>
    <property type="evidence" value="ECO:0007669"/>
    <property type="project" value="UniProtKB-KW"/>
</dbReference>
<keyword evidence="2" id="KW-0812">Transmembrane</keyword>
<evidence type="ECO:0000256" key="7">
    <source>
        <dbReference type="ARBA" id="ARBA00023157"/>
    </source>
</evidence>
<dbReference type="Pfam" id="PF01607">
    <property type="entry name" value="CBM_14"/>
    <property type="match status" value="1"/>
</dbReference>
<feature type="non-terminal residue" evidence="11">
    <location>
        <position position="1"/>
    </location>
</feature>
<evidence type="ECO:0000256" key="8">
    <source>
        <dbReference type="ARBA" id="ARBA00023319"/>
    </source>
</evidence>
<name>A0AAV2SKS8_MEGNR</name>
<dbReference type="InterPro" id="IPR056754">
    <property type="entry name" value="DSCAM/DSCAML_C"/>
</dbReference>
<dbReference type="InterPro" id="IPR036116">
    <property type="entry name" value="FN3_sf"/>
</dbReference>
<dbReference type="PROSITE" id="PS50940">
    <property type="entry name" value="CHIT_BIND_II"/>
    <property type="match status" value="1"/>
</dbReference>
<feature type="non-terminal residue" evidence="11">
    <location>
        <position position="123"/>
    </location>
</feature>
<dbReference type="CDD" id="cd00063">
    <property type="entry name" value="FN3"/>
    <property type="match status" value="1"/>
</dbReference>
<dbReference type="GO" id="GO:0016020">
    <property type="term" value="C:membrane"/>
    <property type="evidence" value="ECO:0007669"/>
    <property type="project" value="UniProtKB-SubCell"/>
</dbReference>
<dbReference type="EMBL" id="CAXKWB010069700">
    <property type="protein sequence ID" value="CAL4193206.1"/>
    <property type="molecule type" value="Genomic_DNA"/>
</dbReference>
<dbReference type="InterPro" id="IPR003961">
    <property type="entry name" value="FN3_dom"/>
</dbReference>
<keyword evidence="6" id="KW-0472">Membrane</keyword>
<dbReference type="InterPro" id="IPR036508">
    <property type="entry name" value="Chitin-bd_dom_sf"/>
</dbReference>
<feature type="domain" description="Chitin-binding type-2" evidence="10">
    <location>
        <begin position="76"/>
        <end position="123"/>
    </location>
</feature>
<evidence type="ECO:0000256" key="3">
    <source>
        <dbReference type="ARBA" id="ARBA00022729"/>
    </source>
</evidence>
<proteinExistence type="predicted"/>
<evidence type="ECO:0008006" key="13">
    <source>
        <dbReference type="Google" id="ProtNLM"/>
    </source>
</evidence>
<evidence type="ECO:0000256" key="2">
    <source>
        <dbReference type="ARBA" id="ARBA00022692"/>
    </source>
</evidence>
<gene>
    <name evidence="11" type="ORF">MNOR_LOCUS36835</name>
</gene>
<feature type="domain" description="Fibronectin type-III" evidence="9">
    <location>
        <begin position="1"/>
        <end position="58"/>
    </location>
</feature>
<evidence type="ECO:0000259" key="9">
    <source>
        <dbReference type="PROSITE" id="PS50853"/>
    </source>
</evidence>
<evidence type="ECO:0000256" key="4">
    <source>
        <dbReference type="ARBA" id="ARBA00022889"/>
    </source>
</evidence>
<accession>A0AAV2SKS8</accession>
<evidence type="ECO:0000256" key="5">
    <source>
        <dbReference type="ARBA" id="ARBA00022989"/>
    </source>
</evidence>
<organism evidence="11 12">
    <name type="scientific">Meganyctiphanes norvegica</name>
    <name type="common">Northern krill</name>
    <name type="synonym">Thysanopoda norvegica</name>
    <dbReference type="NCBI Taxonomy" id="48144"/>
    <lineage>
        <taxon>Eukaryota</taxon>
        <taxon>Metazoa</taxon>
        <taxon>Ecdysozoa</taxon>
        <taxon>Arthropoda</taxon>
        <taxon>Crustacea</taxon>
        <taxon>Multicrustacea</taxon>
        <taxon>Malacostraca</taxon>
        <taxon>Eumalacostraca</taxon>
        <taxon>Eucarida</taxon>
        <taxon>Euphausiacea</taxon>
        <taxon>Euphausiidae</taxon>
        <taxon>Meganyctiphanes</taxon>
    </lineage>
</organism>
<comment type="subcellular location">
    <subcellularLocation>
        <location evidence="1">Membrane</location>
        <topology evidence="1">Single-pass membrane protein</topology>
    </subcellularLocation>
</comment>
<dbReference type="Proteomes" id="UP001497623">
    <property type="component" value="Unassembled WGS sequence"/>
</dbReference>
<dbReference type="InterPro" id="IPR002557">
    <property type="entry name" value="Chitin-bd_dom"/>
</dbReference>
<keyword evidence="8" id="KW-0393">Immunoglobulin domain</keyword>
<dbReference type="GO" id="GO:0005576">
    <property type="term" value="C:extracellular region"/>
    <property type="evidence" value="ECO:0007669"/>
    <property type="project" value="InterPro"/>
</dbReference>
<keyword evidence="3" id="KW-0732">Signal</keyword>
<dbReference type="InterPro" id="IPR013783">
    <property type="entry name" value="Ig-like_fold"/>
</dbReference>
<dbReference type="Gene3D" id="2.60.40.10">
    <property type="entry name" value="Immunoglobulins"/>
    <property type="match status" value="1"/>
</dbReference>
<evidence type="ECO:0000256" key="1">
    <source>
        <dbReference type="ARBA" id="ARBA00004167"/>
    </source>
</evidence>